<proteinExistence type="predicted"/>
<organism evidence="7 8">
    <name type="scientific">Penstemon davidsonii</name>
    <dbReference type="NCBI Taxonomy" id="160366"/>
    <lineage>
        <taxon>Eukaryota</taxon>
        <taxon>Viridiplantae</taxon>
        <taxon>Streptophyta</taxon>
        <taxon>Embryophyta</taxon>
        <taxon>Tracheophyta</taxon>
        <taxon>Spermatophyta</taxon>
        <taxon>Magnoliopsida</taxon>
        <taxon>eudicotyledons</taxon>
        <taxon>Gunneridae</taxon>
        <taxon>Pentapetalae</taxon>
        <taxon>asterids</taxon>
        <taxon>lamiids</taxon>
        <taxon>Lamiales</taxon>
        <taxon>Plantaginaceae</taxon>
        <taxon>Cheloneae</taxon>
        <taxon>Penstemon</taxon>
    </lineage>
</organism>
<dbReference type="Pfam" id="PF03006">
    <property type="entry name" value="HlyIII"/>
    <property type="match status" value="1"/>
</dbReference>
<feature type="region of interest" description="Disordered" evidence="5">
    <location>
        <begin position="1"/>
        <end position="27"/>
    </location>
</feature>
<feature type="transmembrane region" description="Helical" evidence="6">
    <location>
        <begin position="197"/>
        <end position="219"/>
    </location>
</feature>
<feature type="transmembrane region" description="Helical" evidence="6">
    <location>
        <begin position="285"/>
        <end position="307"/>
    </location>
</feature>
<accession>A0ABR0CX75</accession>
<dbReference type="PANTHER" id="PTHR20855">
    <property type="entry name" value="ADIPOR/PROGESTIN RECEPTOR-RELATED"/>
    <property type="match status" value="1"/>
</dbReference>
<feature type="transmembrane region" description="Helical" evidence="6">
    <location>
        <begin position="259"/>
        <end position="279"/>
    </location>
</feature>
<feature type="transmembrane region" description="Helical" evidence="6">
    <location>
        <begin position="78"/>
        <end position="98"/>
    </location>
</feature>
<evidence type="ECO:0000256" key="3">
    <source>
        <dbReference type="ARBA" id="ARBA00022989"/>
    </source>
</evidence>
<dbReference type="PANTHER" id="PTHR20855:SF100">
    <property type="entry name" value="HEPTAHELICAL TRANSMEMBRANE PROTEIN 2"/>
    <property type="match status" value="1"/>
</dbReference>
<comment type="caution">
    <text evidence="7">The sequence shown here is derived from an EMBL/GenBank/DDBJ whole genome shotgun (WGS) entry which is preliminary data.</text>
</comment>
<evidence type="ECO:0000256" key="6">
    <source>
        <dbReference type="SAM" id="Phobius"/>
    </source>
</evidence>
<name>A0ABR0CX75_9LAMI</name>
<evidence type="ECO:0008006" key="9">
    <source>
        <dbReference type="Google" id="ProtNLM"/>
    </source>
</evidence>
<keyword evidence="4 6" id="KW-0472">Membrane</keyword>
<feature type="transmembrane region" description="Helical" evidence="6">
    <location>
        <begin position="328"/>
        <end position="348"/>
    </location>
</feature>
<reference evidence="7 8" key="1">
    <citation type="journal article" date="2023" name="bioRxiv">
        <title>Genome report: Whole genome sequence and annotation of Penstemon davidsonii.</title>
        <authorList>
            <person name="Ostevik K.L."/>
            <person name="Alabady M."/>
            <person name="Zhang M."/>
            <person name="Rausher M.D."/>
        </authorList>
    </citation>
    <scope>NUCLEOTIDE SEQUENCE [LARGE SCALE GENOMIC DNA]</scope>
    <source>
        <strain evidence="7">DNT005</strain>
        <tissue evidence="7">Whole leaf</tissue>
    </source>
</reference>
<keyword evidence="3 6" id="KW-1133">Transmembrane helix</keyword>
<dbReference type="EMBL" id="JAYDYQ010002685">
    <property type="protein sequence ID" value="KAK4481650.1"/>
    <property type="molecule type" value="Genomic_DNA"/>
</dbReference>
<feature type="transmembrane region" description="Helical" evidence="6">
    <location>
        <begin position="225"/>
        <end position="247"/>
    </location>
</feature>
<keyword evidence="8" id="KW-1185">Reference proteome</keyword>
<evidence type="ECO:0000256" key="5">
    <source>
        <dbReference type="SAM" id="MobiDB-lite"/>
    </source>
</evidence>
<evidence type="ECO:0000256" key="1">
    <source>
        <dbReference type="ARBA" id="ARBA00004141"/>
    </source>
</evidence>
<dbReference type="InterPro" id="IPR004254">
    <property type="entry name" value="AdipoR/HlyIII-related"/>
</dbReference>
<gene>
    <name evidence="7" type="ORF">RD792_012557</name>
</gene>
<feature type="transmembrane region" description="Helical" evidence="6">
    <location>
        <begin position="160"/>
        <end position="185"/>
    </location>
</feature>
<keyword evidence="2 6" id="KW-0812">Transmembrane</keyword>
<sequence>MKKRSVKNSNFRSAAAAASGGGGDDKKEEKLVERRRLVKYEALPEYLQDNEFIRNYYRCEWPIKDVIFSIFSLHNETLNIWTHLLGFMIFAALMIMSLTEKMSFDNVMATIFGEGGDGWLTFKAMNKSNGSDSYVADSYLRHIAKSPFLNSSTDSNSVPLWPWFVFLGGAMSCLICSSISHLFACHSKRFYYFFWRLDYVGISLMIVCSFFPPIYYTLIDQPYWRIIYLSSITLVGILVVITLLAPVLSSGRFRSFRAALFFCMGFSGVIPATHALLLHRDHPQILVSLGYEIAMGLLYATGAVFYVTRIPERWRPGAFDIVGQSHQIFHVFVVAAALAHCAATLVIMDWRRGLAS</sequence>
<dbReference type="Proteomes" id="UP001291926">
    <property type="component" value="Unassembled WGS sequence"/>
</dbReference>
<evidence type="ECO:0000313" key="8">
    <source>
        <dbReference type="Proteomes" id="UP001291926"/>
    </source>
</evidence>
<evidence type="ECO:0000313" key="7">
    <source>
        <dbReference type="EMBL" id="KAK4481650.1"/>
    </source>
</evidence>
<evidence type="ECO:0000256" key="4">
    <source>
        <dbReference type="ARBA" id="ARBA00023136"/>
    </source>
</evidence>
<comment type="subcellular location">
    <subcellularLocation>
        <location evidence="1">Membrane</location>
        <topology evidence="1">Multi-pass membrane protein</topology>
    </subcellularLocation>
</comment>
<protein>
    <recommendedName>
        <fullName evidence="9">Heptahelical transmembrane protein 2</fullName>
    </recommendedName>
</protein>
<evidence type="ECO:0000256" key="2">
    <source>
        <dbReference type="ARBA" id="ARBA00022692"/>
    </source>
</evidence>